<reference evidence="1" key="2">
    <citation type="submission" date="2022-01" db="EMBL/GenBank/DDBJ databases">
        <authorList>
            <person name="Yamashiro T."/>
            <person name="Shiraishi A."/>
            <person name="Satake H."/>
            <person name="Nakayama K."/>
        </authorList>
    </citation>
    <scope>NUCLEOTIDE SEQUENCE</scope>
</reference>
<organism evidence="1 2">
    <name type="scientific">Tanacetum coccineum</name>
    <dbReference type="NCBI Taxonomy" id="301880"/>
    <lineage>
        <taxon>Eukaryota</taxon>
        <taxon>Viridiplantae</taxon>
        <taxon>Streptophyta</taxon>
        <taxon>Embryophyta</taxon>
        <taxon>Tracheophyta</taxon>
        <taxon>Spermatophyta</taxon>
        <taxon>Magnoliopsida</taxon>
        <taxon>eudicotyledons</taxon>
        <taxon>Gunneridae</taxon>
        <taxon>Pentapetalae</taxon>
        <taxon>asterids</taxon>
        <taxon>campanulids</taxon>
        <taxon>Asterales</taxon>
        <taxon>Asteraceae</taxon>
        <taxon>Asteroideae</taxon>
        <taxon>Anthemideae</taxon>
        <taxon>Anthemidinae</taxon>
        <taxon>Tanacetum</taxon>
    </lineage>
</organism>
<evidence type="ECO:0000313" key="1">
    <source>
        <dbReference type="EMBL" id="GJT07092.1"/>
    </source>
</evidence>
<keyword evidence="2" id="KW-1185">Reference proteome</keyword>
<comment type="caution">
    <text evidence="1">The sequence shown here is derived from an EMBL/GenBank/DDBJ whole genome shotgun (WGS) entry which is preliminary data.</text>
</comment>
<accession>A0ABQ5B066</accession>
<sequence>MENEHELGYETLTRVYLGSYEHYKGVGAEVEYPEPGFDYSLETGSLRIHIEQRIAAMMGYRGGSGGCFEMKSLELIVISNSSDDSNGPSIPRVPVYGPSVQGLLDYYDYDNIEDYLSDFYFPSTNKEDTVVHTEFWDEDTWKMCKQVDECLDDSKGVSSKGQSITSILKEGPSIARLSKEPIPKELLAWYGYDIVEDLPVAKKPILKVIFKSHTPILSIAEWKKDGGSMLMLHVGQSNLY</sequence>
<dbReference type="Proteomes" id="UP001151760">
    <property type="component" value="Unassembled WGS sequence"/>
</dbReference>
<proteinExistence type="predicted"/>
<gene>
    <name evidence="1" type="ORF">Tco_0841554</name>
</gene>
<dbReference type="EMBL" id="BQNB010012723">
    <property type="protein sequence ID" value="GJT07092.1"/>
    <property type="molecule type" value="Genomic_DNA"/>
</dbReference>
<name>A0ABQ5B066_9ASTR</name>
<protein>
    <submittedName>
        <fullName evidence="1">Uncharacterized protein</fullName>
    </submittedName>
</protein>
<reference evidence="1" key="1">
    <citation type="journal article" date="2022" name="Int. J. Mol. Sci.">
        <title>Draft Genome of Tanacetum Coccineum: Genomic Comparison of Closely Related Tanacetum-Family Plants.</title>
        <authorList>
            <person name="Yamashiro T."/>
            <person name="Shiraishi A."/>
            <person name="Nakayama K."/>
            <person name="Satake H."/>
        </authorList>
    </citation>
    <scope>NUCLEOTIDE SEQUENCE</scope>
</reference>
<evidence type="ECO:0000313" key="2">
    <source>
        <dbReference type="Proteomes" id="UP001151760"/>
    </source>
</evidence>